<evidence type="ECO:0000313" key="4">
    <source>
        <dbReference type="Proteomes" id="UP001431783"/>
    </source>
</evidence>
<feature type="coiled-coil region" evidence="1">
    <location>
        <begin position="64"/>
        <end position="182"/>
    </location>
</feature>
<organism evidence="3 4">
    <name type="scientific">Henosepilachna vigintioctopunctata</name>
    <dbReference type="NCBI Taxonomy" id="420089"/>
    <lineage>
        <taxon>Eukaryota</taxon>
        <taxon>Metazoa</taxon>
        <taxon>Ecdysozoa</taxon>
        <taxon>Arthropoda</taxon>
        <taxon>Hexapoda</taxon>
        <taxon>Insecta</taxon>
        <taxon>Pterygota</taxon>
        <taxon>Neoptera</taxon>
        <taxon>Endopterygota</taxon>
        <taxon>Coleoptera</taxon>
        <taxon>Polyphaga</taxon>
        <taxon>Cucujiformia</taxon>
        <taxon>Coccinelloidea</taxon>
        <taxon>Coccinellidae</taxon>
        <taxon>Epilachninae</taxon>
        <taxon>Epilachnini</taxon>
        <taxon>Henosepilachna</taxon>
    </lineage>
</organism>
<feature type="compositionally biased region" description="Polar residues" evidence="2">
    <location>
        <begin position="343"/>
        <end position="362"/>
    </location>
</feature>
<evidence type="ECO:0000313" key="3">
    <source>
        <dbReference type="EMBL" id="KAK9876265.1"/>
    </source>
</evidence>
<comment type="caution">
    <text evidence="3">The sequence shown here is derived from an EMBL/GenBank/DDBJ whole genome shotgun (WGS) entry which is preliminary data.</text>
</comment>
<protein>
    <recommendedName>
        <fullName evidence="5">B box-type domain-containing protein</fullName>
    </recommendedName>
</protein>
<dbReference type="EMBL" id="JARQZJ010000036">
    <property type="protein sequence ID" value="KAK9876265.1"/>
    <property type="molecule type" value="Genomic_DNA"/>
</dbReference>
<name>A0AAW1U174_9CUCU</name>
<keyword evidence="4" id="KW-1185">Reference proteome</keyword>
<proteinExistence type="predicted"/>
<evidence type="ECO:0000256" key="2">
    <source>
        <dbReference type="SAM" id="MobiDB-lite"/>
    </source>
</evidence>
<keyword evidence="1" id="KW-0175">Coiled coil</keyword>
<reference evidence="3 4" key="1">
    <citation type="submission" date="2023-03" db="EMBL/GenBank/DDBJ databases">
        <title>Genome insight into feeding habits of ladybird beetles.</title>
        <authorList>
            <person name="Li H.-S."/>
            <person name="Huang Y.-H."/>
            <person name="Pang H."/>
        </authorList>
    </citation>
    <scope>NUCLEOTIDE SEQUENCE [LARGE SCALE GENOMIC DNA]</scope>
    <source>
        <strain evidence="3">SYSU_2023b</strain>
        <tissue evidence="3">Whole body</tissue>
    </source>
</reference>
<accession>A0AAW1U174</accession>
<dbReference type="Proteomes" id="UP001431783">
    <property type="component" value="Unassembled WGS sequence"/>
</dbReference>
<feature type="region of interest" description="Disordered" evidence="2">
    <location>
        <begin position="334"/>
        <end position="362"/>
    </location>
</feature>
<dbReference type="AlphaFoldDB" id="A0AAW1U174"/>
<sequence length="476" mass="55132">MKCISCNLEGDKYVLFNCDNCEVTQCKTCGDYTASEEKCFPLSKRRVILYCKNCKESEYGNGRITEIIQKNKNLRQKVENLKMAITLRKDEVETQARKQEEEIEKSTNENQKMKEHILSLEEQIRKLEKELQRKNDLNEQNIQSKLQVKKLELELKEKHSENSTMSIQIKNLIKENDKLKSDNNKILISSTNENNLSTVQQLTTQNIDYNKYTLPATNTLSELENKFDAKLQSLTLNFDKKISELRNQIVQPRQAKKYSEVAGTAKLDTVGTQRNNTSNNLLNKTLYETTLEKEQRQLMENIINLSEVDTNRNIGITNVNERSRGSIKKSLENEWERTKNKSENINNGPSQINNRTSETKNPNQRAINAGLRNKIIRGTGQEKNMIIKGIKQLSHTHICKLDPNLKEQDIIQHVKANGINDVQCIKLDSRKPDEYSSFRISVPKNDTEKLRNADIWPEGVIVSPFLFRLYQHKNQN</sequence>
<gene>
    <name evidence="3" type="ORF">WA026_012564</name>
</gene>
<evidence type="ECO:0008006" key="5">
    <source>
        <dbReference type="Google" id="ProtNLM"/>
    </source>
</evidence>
<evidence type="ECO:0000256" key="1">
    <source>
        <dbReference type="SAM" id="Coils"/>
    </source>
</evidence>